<protein>
    <submittedName>
        <fullName evidence="2">Uncharacterized protein</fullName>
    </submittedName>
</protein>
<evidence type="ECO:0000313" key="3">
    <source>
        <dbReference type="Proteomes" id="UP000078512"/>
    </source>
</evidence>
<feature type="transmembrane region" description="Helical" evidence="1">
    <location>
        <begin position="115"/>
        <end position="136"/>
    </location>
</feature>
<gene>
    <name evidence="2" type="ORF">K457DRAFT_1237100</name>
</gene>
<keyword evidence="3" id="KW-1185">Reference proteome</keyword>
<keyword evidence="1" id="KW-0812">Transmembrane</keyword>
<feature type="transmembrane region" description="Helical" evidence="1">
    <location>
        <begin position="21"/>
        <end position="43"/>
    </location>
</feature>
<feature type="transmembrane region" description="Helical" evidence="1">
    <location>
        <begin position="49"/>
        <end position="70"/>
    </location>
</feature>
<accession>A0A197K3G1</accession>
<dbReference type="AlphaFoldDB" id="A0A197K3G1"/>
<organism evidence="2 3">
    <name type="scientific">Linnemannia elongata AG-77</name>
    <dbReference type="NCBI Taxonomy" id="1314771"/>
    <lineage>
        <taxon>Eukaryota</taxon>
        <taxon>Fungi</taxon>
        <taxon>Fungi incertae sedis</taxon>
        <taxon>Mucoromycota</taxon>
        <taxon>Mortierellomycotina</taxon>
        <taxon>Mortierellomycetes</taxon>
        <taxon>Mortierellales</taxon>
        <taxon>Mortierellaceae</taxon>
        <taxon>Linnemannia</taxon>
    </lineage>
</organism>
<keyword evidence="1" id="KW-1133">Transmembrane helix</keyword>
<evidence type="ECO:0000313" key="2">
    <source>
        <dbReference type="EMBL" id="OAQ31231.1"/>
    </source>
</evidence>
<proteinExistence type="predicted"/>
<dbReference type="EMBL" id="KV442030">
    <property type="protein sequence ID" value="OAQ31231.1"/>
    <property type="molecule type" value="Genomic_DNA"/>
</dbReference>
<dbReference type="Proteomes" id="UP000078512">
    <property type="component" value="Unassembled WGS sequence"/>
</dbReference>
<feature type="transmembrane region" description="Helical" evidence="1">
    <location>
        <begin position="77"/>
        <end position="95"/>
    </location>
</feature>
<keyword evidence="1" id="KW-0472">Membrane</keyword>
<reference evidence="2 3" key="1">
    <citation type="submission" date="2016-05" db="EMBL/GenBank/DDBJ databases">
        <title>Genome sequencing reveals origins of a unique bacterial endosymbiosis in the earliest lineages of terrestrial Fungi.</title>
        <authorList>
            <consortium name="DOE Joint Genome Institute"/>
            <person name="Uehling J."/>
            <person name="Gryganskyi A."/>
            <person name="Hameed K."/>
            <person name="Tschaplinski T."/>
            <person name="Misztal P."/>
            <person name="Wu S."/>
            <person name="Desiro A."/>
            <person name="Vande Pol N."/>
            <person name="Du Z.-Y."/>
            <person name="Zienkiewicz A."/>
            <person name="Zienkiewicz K."/>
            <person name="Morin E."/>
            <person name="Tisserant E."/>
            <person name="Splivallo R."/>
            <person name="Hainaut M."/>
            <person name="Henrissat B."/>
            <person name="Ohm R."/>
            <person name="Kuo A."/>
            <person name="Yan J."/>
            <person name="Lipzen A."/>
            <person name="Nolan M."/>
            <person name="Labutti K."/>
            <person name="Barry K."/>
            <person name="Goldstein A."/>
            <person name="Labbe J."/>
            <person name="Schadt C."/>
            <person name="Tuskan G."/>
            <person name="Grigoriev I."/>
            <person name="Martin F."/>
            <person name="Vilgalys R."/>
            <person name="Bonito G."/>
        </authorList>
    </citation>
    <scope>NUCLEOTIDE SEQUENCE [LARGE SCALE GENOMIC DNA]</scope>
    <source>
        <strain evidence="2 3">AG-77</strain>
    </source>
</reference>
<sequence length="166" mass="18387">MNQCSFLPSPSTIIHNITPSLIATLLPPSLFFSFIVSLIPLIINTHLDILSLNLFFAFCFFLCWLCFCFVSLPSYRITILSLLVSLFPFLCPLFTSHLSPSTLPLSHLSPTLASFHTLSSTLSILVLINVHPVFICSSQATHTHVLALCPSLPPSLSLKKEKEETK</sequence>
<name>A0A197K3G1_9FUNG</name>
<evidence type="ECO:0000256" key="1">
    <source>
        <dbReference type="SAM" id="Phobius"/>
    </source>
</evidence>